<proteinExistence type="evidence at transcript level"/>
<protein>
    <submittedName>
        <fullName evidence="1">Uncharacterized protein</fullName>
    </submittedName>
</protein>
<reference evidence="1" key="2">
    <citation type="journal article" date="2006" name="PLoS Pathog.">
        <title>New perspectives on host-parasite interplay by comparative transcriptomic and proteomic analyses of Schistosoma japonicum.</title>
        <authorList>
            <person name="Liu F."/>
            <person name="Lu J."/>
            <person name="Hu W."/>
            <person name="Wang S.Y."/>
            <person name="Cui S.J."/>
            <person name="Chi M."/>
            <person name="Yan Q."/>
            <person name="Wang X.R."/>
            <person name="Song H.D."/>
            <person name="Xu X.N."/>
            <person name="Wang J.J."/>
            <person name="Zhang X.L."/>
            <person name="Zhang X."/>
            <person name="Wang Z.Q."/>
            <person name="Xue C.L."/>
            <person name="Brindley P.J."/>
            <person name="McManus D.P."/>
            <person name="Yang P.Y."/>
            <person name="Feng Z."/>
            <person name="Chen Z."/>
            <person name="Han Z.G."/>
        </authorList>
    </citation>
    <scope>NUCLEOTIDE SEQUENCE</scope>
</reference>
<accession>Q5C207</accession>
<reference evidence="1" key="1">
    <citation type="submission" date="2005-03" db="EMBL/GenBank/DDBJ databases">
        <authorList>
            <person name="Han Z."/>
        </authorList>
    </citation>
    <scope>NUCLEOTIDE SEQUENCE</scope>
</reference>
<name>Q5C207_SCHJA</name>
<evidence type="ECO:0000313" key="1">
    <source>
        <dbReference type="EMBL" id="AAX26318.1"/>
    </source>
</evidence>
<sequence>MLARPLLRSSSSFPYARDLVLTEIQSTFCLDANSAFKPFGFRLTCCSFKPRSHLSGLDFTISL</sequence>
<dbReference type="EMBL" id="AY810429">
    <property type="protein sequence ID" value="AAX26318.1"/>
    <property type="molecule type" value="mRNA"/>
</dbReference>
<organism evidence="1">
    <name type="scientific">Schistosoma japonicum</name>
    <name type="common">Blood fluke</name>
    <dbReference type="NCBI Taxonomy" id="6182"/>
    <lineage>
        <taxon>Eukaryota</taxon>
        <taxon>Metazoa</taxon>
        <taxon>Spiralia</taxon>
        <taxon>Lophotrochozoa</taxon>
        <taxon>Platyhelminthes</taxon>
        <taxon>Trematoda</taxon>
        <taxon>Digenea</taxon>
        <taxon>Strigeidida</taxon>
        <taxon>Schistosomatoidea</taxon>
        <taxon>Schistosomatidae</taxon>
        <taxon>Schistosoma</taxon>
    </lineage>
</organism>
<dbReference type="AlphaFoldDB" id="Q5C207"/>